<sequence>MSDSHQYVEVQYSSSVTMTRLLDLYPYDRPDHLLLTTFQRQIRIYSQEELEECDMNPLIGLSPYAQNADQTTHVEGEEYNIHRRYLRNDGAMLMIAGHNGQLSTSILPLTAILDFPPGQPKQGKKLSSAQFFFPSLITSMKLFPQSVKIVEDEGIVYLYGDRAYALTWSDKGCKVIWTDLDYNNIIHSLIPMRVTDEKPSLQYKDDDDGSELNDLNSQSQSQSSLEGVGTHKTEIPHPTLVWIDYVDRKLTFGTIDKRSVLSRQIKDLPSIPLAIAHIPTLHAIAVLCREQSKYTLGNKDNPENLDFNTNNFYKQDHKRQNLSKLKEKGTQYYLERENYTSFAGLGLDILFIGEKENSRRSINNII</sequence>
<reference evidence="2 3" key="1">
    <citation type="submission" date="2019-03" db="EMBL/GenBank/DDBJ databases">
        <title>Single cell metagenomics reveals metabolic interactions within the superorganism composed of flagellate Streblomastix strix and complex community of Bacteroidetes bacteria on its surface.</title>
        <authorList>
            <person name="Treitli S.C."/>
            <person name="Kolisko M."/>
            <person name="Husnik F."/>
            <person name="Keeling P."/>
            <person name="Hampl V."/>
        </authorList>
    </citation>
    <scope>NUCLEOTIDE SEQUENCE [LARGE SCALE GENOMIC DNA]</scope>
    <source>
        <strain evidence="2">ST1C</strain>
    </source>
</reference>
<feature type="region of interest" description="Disordered" evidence="1">
    <location>
        <begin position="200"/>
        <end position="230"/>
    </location>
</feature>
<protein>
    <submittedName>
        <fullName evidence="2">Uncharacterized protein</fullName>
    </submittedName>
</protein>
<dbReference type="EMBL" id="SNRW01014780">
    <property type="protein sequence ID" value="KAA6371103.1"/>
    <property type="molecule type" value="Genomic_DNA"/>
</dbReference>
<gene>
    <name evidence="2" type="ORF">EZS28_033370</name>
</gene>
<proteinExistence type="predicted"/>
<evidence type="ECO:0000256" key="1">
    <source>
        <dbReference type="SAM" id="MobiDB-lite"/>
    </source>
</evidence>
<dbReference type="Proteomes" id="UP000324800">
    <property type="component" value="Unassembled WGS sequence"/>
</dbReference>
<accession>A0A5J4ULF0</accession>
<dbReference type="AlphaFoldDB" id="A0A5J4ULF0"/>
<organism evidence="2 3">
    <name type="scientific">Streblomastix strix</name>
    <dbReference type="NCBI Taxonomy" id="222440"/>
    <lineage>
        <taxon>Eukaryota</taxon>
        <taxon>Metamonada</taxon>
        <taxon>Preaxostyla</taxon>
        <taxon>Oxymonadida</taxon>
        <taxon>Streblomastigidae</taxon>
        <taxon>Streblomastix</taxon>
    </lineage>
</organism>
<name>A0A5J4ULF0_9EUKA</name>
<evidence type="ECO:0000313" key="2">
    <source>
        <dbReference type="EMBL" id="KAA6371103.1"/>
    </source>
</evidence>
<comment type="caution">
    <text evidence="2">The sequence shown here is derived from an EMBL/GenBank/DDBJ whole genome shotgun (WGS) entry which is preliminary data.</text>
</comment>
<evidence type="ECO:0000313" key="3">
    <source>
        <dbReference type="Proteomes" id="UP000324800"/>
    </source>
</evidence>